<dbReference type="GO" id="GO:0006893">
    <property type="term" value="P:Golgi to plasma membrane transport"/>
    <property type="evidence" value="ECO:0007669"/>
    <property type="project" value="TreeGrafter"/>
</dbReference>
<dbReference type="Proteomes" id="UP000001396">
    <property type="component" value="Unassembled WGS sequence"/>
</dbReference>
<evidence type="ECO:0000313" key="6">
    <source>
        <dbReference type="EMBL" id="EFA85069.1"/>
    </source>
</evidence>
<dbReference type="InterPro" id="IPR032403">
    <property type="entry name" value="Exo84_C"/>
</dbReference>
<comment type="caution">
    <text evidence="6">The sequence shown here is derived from an EMBL/GenBank/DDBJ whole genome shotgun (WGS) entry which is preliminary data.</text>
</comment>
<comment type="similarity">
    <text evidence="1">Belongs to the EXO84 family.</text>
</comment>
<dbReference type="GO" id="GO:0015031">
    <property type="term" value="P:protein transport"/>
    <property type="evidence" value="ECO:0007669"/>
    <property type="project" value="UniProtKB-KW"/>
</dbReference>
<dbReference type="AlphaFoldDB" id="D3B195"/>
<organism evidence="6 7">
    <name type="scientific">Heterostelium pallidum (strain ATCC 26659 / Pp 5 / PN500)</name>
    <name type="common">Cellular slime mold</name>
    <name type="synonym">Polysphondylium pallidum</name>
    <dbReference type="NCBI Taxonomy" id="670386"/>
    <lineage>
        <taxon>Eukaryota</taxon>
        <taxon>Amoebozoa</taxon>
        <taxon>Evosea</taxon>
        <taxon>Eumycetozoa</taxon>
        <taxon>Dictyostelia</taxon>
        <taxon>Acytosteliales</taxon>
        <taxon>Acytosteliaceae</taxon>
        <taxon>Heterostelium</taxon>
    </lineage>
</organism>
<accession>D3B195</accession>
<dbReference type="InterPro" id="IPR033961">
    <property type="entry name" value="Exo84"/>
</dbReference>
<dbReference type="InParanoid" id="D3B195"/>
<evidence type="ECO:0000256" key="3">
    <source>
        <dbReference type="ARBA" id="ARBA00022483"/>
    </source>
</evidence>
<gene>
    <name evidence="6" type="primary">exoc8</name>
    <name evidence="6" type="ORF">PPL_02066</name>
</gene>
<dbReference type="EMBL" id="ADBJ01000008">
    <property type="protein sequence ID" value="EFA85069.1"/>
    <property type="molecule type" value="Genomic_DNA"/>
</dbReference>
<dbReference type="PANTHER" id="PTHR21426">
    <property type="entry name" value="EXOCYST COMPLEX COMPONENT 8"/>
    <property type="match status" value="1"/>
</dbReference>
<evidence type="ECO:0000256" key="2">
    <source>
        <dbReference type="ARBA" id="ARBA00022448"/>
    </source>
</evidence>
<evidence type="ECO:0000256" key="1">
    <source>
        <dbReference type="ARBA" id="ARBA00007210"/>
    </source>
</evidence>
<feature type="domain" description="Exocyst component Exo84 C-terminal" evidence="5">
    <location>
        <begin position="228"/>
        <end position="429"/>
    </location>
</feature>
<protein>
    <submittedName>
        <fullName evidence="6">Exocyst complex subunit 8</fullName>
    </submittedName>
</protein>
<dbReference type="InterPro" id="IPR042560">
    <property type="entry name" value="Exo84_C_2"/>
</dbReference>
<dbReference type="OMA" id="KQNRMPE"/>
<dbReference type="GO" id="GO:0006887">
    <property type="term" value="P:exocytosis"/>
    <property type="evidence" value="ECO:0007669"/>
    <property type="project" value="UniProtKB-KW"/>
</dbReference>
<dbReference type="FunCoup" id="D3B195">
    <property type="interactions" value="6"/>
</dbReference>
<dbReference type="GeneID" id="31357592"/>
<keyword evidence="3" id="KW-0268">Exocytosis</keyword>
<dbReference type="RefSeq" id="XP_020437179.1">
    <property type="nucleotide sequence ID" value="XM_020573062.1"/>
</dbReference>
<evidence type="ECO:0000313" key="7">
    <source>
        <dbReference type="Proteomes" id="UP000001396"/>
    </source>
</evidence>
<keyword evidence="2" id="KW-0813">Transport</keyword>
<reference evidence="6 7" key="1">
    <citation type="journal article" date="2011" name="Genome Res.">
        <title>Phylogeny-wide analysis of social amoeba genomes highlights ancient origins for complex intercellular communication.</title>
        <authorList>
            <person name="Heidel A.J."/>
            <person name="Lawal H.M."/>
            <person name="Felder M."/>
            <person name="Schilde C."/>
            <person name="Helps N.R."/>
            <person name="Tunggal B."/>
            <person name="Rivero F."/>
            <person name="John U."/>
            <person name="Schleicher M."/>
            <person name="Eichinger L."/>
            <person name="Platzer M."/>
            <person name="Noegel A.A."/>
            <person name="Schaap P."/>
            <person name="Gloeckner G."/>
        </authorList>
    </citation>
    <scope>NUCLEOTIDE SEQUENCE [LARGE SCALE GENOMIC DNA]</scope>
    <source>
        <strain evidence="7">ATCC 26659 / Pp 5 / PN500</strain>
    </source>
</reference>
<dbReference type="PANTHER" id="PTHR21426:SF12">
    <property type="entry name" value="EXOCYST COMPLEX COMPONENT 8"/>
    <property type="match status" value="1"/>
</dbReference>
<proteinExistence type="inferred from homology"/>
<dbReference type="InterPro" id="IPR042561">
    <property type="entry name" value="Exo84_C_1"/>
</dbReference>
<sequence>MKKGGVYDLEFDSKLSTASSNVVYQNIECVDIRPSGIYVLKFMYREWIGPLTQLVNPKSSIKISIDLKEGLVTCLHTDKKKTVYRWDINQGLDIAKGGGASGSKEENNVSYTTFSNNLFSVDKYTNDLFQHKNEIQSTQHLSFLNERKLGCIDFLKKDVYKNHTIFIGASKEIANSEVDMLDFRNLITDYGNHITAIQNLSINWDHYKIKQQSKNEYETLSKTTEPIQWLTTVPHELEVAVEQREFETAVSIVEKINEIYQNNQKVEIVMQTHPLKELVDQRIKSLTETLIDTLRSPILKPTQIKETIAWLVRLGQTDQAKTIFLESRTNTIQAAIKKLVKRGDLVRNIGEITKITFSQIDTTCQDYCNSFSEAYMTSGLIEWIIYQLEIICDTINRQVFIIDNFQTISHILRIVESHCEMLDQSGLSLISYWNLLLNPHLEKLISTYESKIVDLLQQHLNEEKWVGNTQWEYEITIQPKSAPNSPVQSPKNSFISQHLQHQQHNEEVKLKLTESTIFLNTIIQRFANDICHITTVELIPVVSSSLQKIFKEYMSHLLTAMQKDLNDSQAHAIISDAVFITEDLLFRISNRIEDALDRPINNLEMLKENLDGLFRRIRDEYAAKKAVEIVVNIMIWDEGVYSIEEEIEPFPKKFIKLSEYLETLSNSIQNNVNVESVIPITSRILSEIVVVISQKLQTLGQSMSYGYGGLQHFVLEMKYLNTILGKYEVEQITYDIISSMIENAKTSYATANSFDPETVLKPKEEFDEVIVNLVYQKAERN</sequence>
<dbReference type="GO" id="GO:0000145">
    <property type="term" value="C:exocyst"/>
    <property type="evidence" value="ECO:0007669"/>
    <property type="project" value="InterPro"/>
</dbReference>
<dbReference type="Gene3D" id="1.20.58.1210">
    <property type="entry name" value="Exo84p, N-terminal helical domain"/>
    <property type="match status" value="1"/>
</dbReference>
<dbReference type="Pfam" id="PF16528">
    <property type="entry name" value="Exo84_C"/>
    <property type="match status" value="1"/>
</dbReference>
<dbReference type="InterPro" id="IPR016159">
    <property type="entry name" value="Cullin_repeat-like_dom_sf"/>
</dbReference>
<dbReference type="STRING" id="670386.D3B195"/>
<keyword evidence="7" id="KW-1185">Reference proteome</keyword>
<evidence type="ECO:0000259" key="5">
    <source>
        <dbReference type="Pfam" id="PF16528"/>
    </source>
</evidence>
<dbReference type="SUPFAM" id="SSF74788">
    <property type="entry name" value="Cullin repeat-like"/>
    <property type="match status" value="1"/>
</dbReference>
<name>D3B195_HETP5</name>
<dbReference type="Gene3D" id="1.20.58.1220">
    <property type="entry name" value="Exo84p, C-terminal helical domain"/>
    <property type="match status" value="1"/>
</dbReference>
<keyword evidence="4" id="KW-0653">Protein transport</keyword>
<evidence type="ECO:0000256" key="4">
    <source>
        <dbReference type="ARBA" id="ARBA00022927"/>
    </source>
</evidence>